<comment type="caution">
    <text evidence="3">The sequence shown here is derived from an EMBL/GenBank/DDBJ whole genome shotgun (WGS) entry which is preliminary data.</text>
</comment>
<dbReference type="CDD" id="cd08774">
    <property type="entry name" value="14-3-3"/>
    <property type="match status" value="1"/>
</dbReference>
<dbReference type="Proteomes" id="UP001470230">
    <property type="component" value="Unassembled WGS sequence"/>
</dbReference>
<evidence type="ECO:0000313" key="4">
    <source>
        <dbReference type="Proteomes" id="UP001470230"/>
    </source>
</evidence>
<dbReference type="Gene3D" id="1.20.190.20">
    <property type="entry name" value="14-3-3 domain"/>
    <property type="match status" value="1"/>
</dbReference>
<dbReference type="InterPro" id="IPR000308">
    <property type="entry name" value="14-3-3"/>
</dbReference>
<comment type="similarity">
    <text evidence="1">Belongs to the 14-3-3 family.</text>
</comment>
<keyword evidence="4" id="KW-1185">Reference proteome</keyword>
<dbReference type="SMART" id="SM00101">
    <property type="entry name" value="14_3_3"/>
    <property type="match status" value="1"/>
</dbReference>
<dbReference type="InterPro" id="IPR036815">
    <property type="entry name" value="14-3-3_dom_sf"/>
</dbReference>
<dbReference type="SUPFAM" id="SSF48445">
    <property type="entry name" value="14-3-3 protein"/>
    <property type="match status" value="1"/>
</dbReference>
<evidence type="ECO:0000259" key="2">
    <source>
        <dbReference type="SMART" id="SM00101"/>
    </source>
</evidence>
<proteinExistence type="inferred from homology"/>
<dbReference type="PIRSF" id="PIRSF000868">
    <property type="entry name" value="14-3-3"/>
    <property type="match status" value="1"/>
</dbReference>
<dbReference type="InterPro" id="IPR023410">
    <property type="entry name" value="14-3-3_domain"/>
</dbReference>
<dbReference type="EMBL" id="JAPFFF010000018">
    <property type="protein sequence ID" value="KAK8860862.1"/>
    <property type="molecule type" value="Genomic_DNA"/>
</dbReference>
<dbReference type="PANTHER" id="PTHR18860">
    <property type="entry name" value="14-3-3 PROTEIN"/>
    <property type="match status" value="1"/>
</dbReference>
<reference evidence="3 4" key="1">
    <citation type="submission" date="2024-04" db="EMBL/GenBank/DDBJ databases">
        <title>Tritrichomonas musculus Genome.</title>
        <authorList>
            <person name="Alves-Ferreira E."/>
            <person name="Grigg M."/>
            <person name="Lorenzi H."/>
            <person name="Galac M."/>
        </authorList>
    </citation>
    <scope>NUCLEOTIDE SEQUENCE [LARGE SCALE GENOMIC DNA]</scope>
    <source>
        <strain evidence="3 4">EAF2021</strain>
    </source>
</reference>
<gene>
    <name evidence="3" type="ORF">M9Y10_012554</name>
</gene>
<name>A0ABR2IED4_9EUKA</name>
<feature type="domain" description="14-3-3" evidence="2">
    <location>
        <begin position="5"/>
        <end position="240"/>
    </location>
</feature>
<dbReference type="Pfam" id="PF00244">
    <property type="entry name" value="14-3-3"/>
    <property type="match status" value="1"/>
</dbReference>
<organism evidence="3 4">
    <name type="scientific">Tritrichomonas musculus</name>
    <dbReference type="NCBI Taxonomy" id="1915356"/>
    <lineage>
        <taxon>Eukaryota</taxon>
        <taxon>Metamonada</taxon>
        <taxon>Parabasalia</taxon>
        <taxon>Tritrichomonadida</taxon>
        <taxon>Tritrichomonadidae</taxon>
        <taxon>Tritrichomonas</taxon>
    </lineage>
</organism>
<sequence>MSSPREQCLNVARVLKKTDRYKMMISSMREAIKFDPKLNAEERNLIARPYKALINERRESLRVISAAIEKENSDPSPKVLKFRAFKSKVATELSNICNELIILIESKLIPNVVDQFSKIFFLQLKADVYRYLCEFADITEINDFIEKATDSYNQAINLCLENFSKNHPTSLRVHLNYSVFLFEIMKKKQEALSLLEAIFSDCSKEIKEPQALTEAQQSESRMLLQLICDNLALWQKGNTE</sequence>
<evidence type="ECO:0000256" key="1">
    <source>
        <dbReference type="ARBA" id="ARBA00006141"/>
    </source>
</evidence>
<evidence type="ECO:0000313" key="3">
    <source>
        <dbReference type="EMBL" id="KAK8860862.1"/>
    </source>
</evidence>
<protein>
    <recommendedName>
        <fullName evidence="2">14-3-3 domain-containing protein</fullName>
    </recommendedName>
</protein>
<accession>A0ABR2IED4</accession>
<dbReference type="PRINTS" id="PR00305">
    <property type="entry name" value="1433ZETA"/>
</dbReference>